<organism evidence="3 4">
    <name type="scientific">Rotaria sordida</name>
    <dbReference type="NCBI Taxonomy" id="392033"/>
    <lineage>
        <taxon>Eukaryota</taxon>
        <taxon>Metazoa</taxon>
        <taxon>Spiralia</taxon>
        <taxon>Gnathifera</taxon>
        <taxon>Rotifera</taxon>
        <taxon>Eurotatoria</taxon>
        <taxon>Bdelloidea</taxon>
        <taxon>Philodinida</taxon>
        <taxon>Philodinidae</taxon>
        <taxon>Rotaria</taxon>
    </lineage>
</organism>
<comment type="caution">
    <text evidence="3">The sequence shown here is derived from an EMBL/GenBank/DDBJ whole genome shotgun (WGS) entry which is preliminary data.</text>
</comment>
<proteinExistence type="inferred from homology"/>
<evidence type="ECO:0000313" key="4">
    <source>
        <dbReference type="Proteomes" id="UP000663874"/>
    </source>
</evidence>
<reference evidence="3" key="1">
    <citation type="submission" date="2021-02" db="EMBL/GenBank/DDBJ databases">
        <authorList>
            <person name="Nowell W R."/>
        </authorList>
    </citation>
    <scope>NUCLEOTIDE SEQUENCE</scope>
</reference>
<dbReference type="GO" id="GO:0045053">
    <property type="term" value="P:protein retention in Golgi apparatus"/>
    <property type="evidence" value="ECO:0007669"/>
    <property type="project" value="TreeGrafter"/>
</dbReference>
<evidence type="ECO:0000313" key="3">
    <source>
        <dbReference type="EMBL" id="CAF4096087.1"/>
    </source>
</evidence>
<accession>A0A819UL05</accession>
<dbReference type="PANTHER" id="PTHR16166">
    <property type="entry name" value="VACUOLAR PROTEIN SORTING-ASSOCIATED PROTEIN VPS13"/>
    <property type="match status" value="1"/>
</dbReference>
<dbReference type="AlphaFoldDB" id="A0A819UL05"/>
<dbReference type="PANTHER" id="PTHR16166:SF93">
    <property type="entry name" value="INTERMEMBRANE LIPID TRANSFER PROTEIN VPS13"/>
    <property type="match status" value="1"/>
</dbReference>
<feature type="domain" description="Intermembrane lipid transfer protein VPS13-like C-terminal" evidence="2">
    <location>
        <begin position="382"/>
        <end position="499"/>
    </location>
</feature>
<protein>
    <recommendedName>
        <fullName evidence="2">Intermembrane lipid transfer protein VPS13-like C-terminal domain-containing protein</fullName>
    </recommendedName>
</protein>
<dbReference type="GO" id="GO:0006623">
    <property type="term" value="P:protein targeting to vacuole"/>
    <property type="evidence" value="ECO:0007669"/>
    <property type="project" value="TreeGrafter"/>
</dbReference>
<sequence length="528" mass="59087">INKSKEIWTETRKHFVKPLSSQLNHHLNEHYKSYLKHFNDDPNNQEIAKKQYRIDDNHNVSFDEDTAELSDHQDHRIYVHRQALDGLWIGFAWSTSNQALHVRINRIQIDNEHEFTLLPVVLHPIVSKASGTDIPGKPFIELSLFKTAQTRANIQHIKYLKLLVQEFDFCADQTLIMSILNFVKQEKAPGAPTINMDSDLKRIYKPLEAITNAQSNSLPTEPKIFFDNLQLSPLKGAMEGPIEFIEGIASGTRHLVGSVIGGATGAVSKVTGVASKGLATLTFDQDYQNARIARKEVAGHSVADVILSGKNVGKDVVYGVKGVVKKPVTGAKKRGTTGFVKGLGKGFLGLVARPASGVADFTSTSFDVIKRVAVHEGVVHRVRSPRHVGRDGIIRPSSAHKIRGLHIFDRLNDDEKYGPLDTYIAHIDCTEDLSTILLASFKRLLLLTIKSDSSDVYEVEWDCHYKDLKGPPVVKFKPNEIEIHLKEPKILGLMKKDQPHEISVPYRNTGEARYVVDKITQIMRAKEL</sequence>
<evidence type="ECO:0000256" key="1">
    <source>
        <dbReference type="ARBA" id="ARBA00006545"/>
    </source>
</evidence>
<gene>
    <name evidence="3" type="ORF">FNK824_LOCUS31156</name>
</gene>
<feature type="non-terminal residue" evidence="3">
    <location>
        <position position="528"/>
    </location>
</feature>
<comment type="similarity">
    <text evidence="1">Belongs to the VPS13 family.</text>
</comment>
<dbReference type="InterPro" id="IPR056748">
    <property type="entry name" value="VPS13-like_C"/>
</dbReference>
<name>A0A819UL05_9BILA</name>
<dbReference type="Pfam" id="PF25037">
    <property type="entry name" value="VPS13_C"/>
    <property type="match status" value="1"/>
</dbReference>
<evidence type="ECO:0000259" key="2">
    <source>
        <dbReference type="Pfam" id="PF25037"/>
    </source>
</evidence>
<dbReference type="EMBL" id="CAJOBE010009926">
    <property type="protein sequence ID" value="CAF4096087.1"/>
    <property type="molecule type" value="Genomic_DNA"/>
</dbReference>
<dbReference type="Proteomes" id="UP000663874">
    <property type="component" value="Unassembled WGS sequence"/>
</dbReference>
<dbReference type="InterPro" id="IPR026847">
    <property type="entry name" value="VPS13"/>
</dbReference>